<name>A0A3P7IM92_STRVU</name>
<dbReference type="InterPro" id="IPR000387">
    <property type="entry name" value="Tyr_Pase_dom"/>
</dbReference>
<evidence type="ECO:0000313" key="5">
    <source>
        <dbReference type="Proteomes" id="UP000270094"/>
    </source>
</evidence>
<feature type="transmembrane region" description="Helical" evidence="1">
    <location>
        <begin position="45"/>
        <end position="68"/>
    </location>
</feature>
<dbReference type="InterPro" id="IPR000242">
    <property type="entry name" value="PTP_cat"/>
</dbReference>
<dbReference type="PROSITE" id="PS00383">
    <property type="entry name" value="TYR_PHOSPHATASE_1"/>
    <property type="match status" value="1"/>
</dbReference>
<evidence type="ECO:0000259" key="2">
    <source>
        <dbReference type="PROSITE" id="PS50055"/>
    </source>
</evidence>
<dbReference type="Pfam" id="PF00102">
    <property type="entry name" value="Y_phosphatase"/>
    <property type="match status" value="1"/>
</dbReference>
<dbReference type="Gene3D" id="3.90.190.10">
    <property type="entry name" value="Protein tyrosine phosphatase superfamily"/>
    <property type="match status" value="1"/>
</dbReference>
<keyword evidence="1" id="KW-0472">Membrane</keyword>
<feature type="domain" description="Tyrosine-protein phosphatase" evidence="2">
    <location>
        <begin position="95"/>
        <end position="191"/>
    </location>
</feature>
<dbReference type="PROSITE" id="PS50056">
    <property type="entry name" value="TYR_PHOSPHATASE_2"/>
    <property type="match status" value="1"/>
</dbReference>
<dbReference type="InterPro" id="IPR052782">
    <property type="entry name" value="Oocyte-zygote_transition_reg"/>
</dbReference>
<keyword evidence="5" id="KW-1185">Reference proteome</keyword>
<dbReference type="GO" id="GO:0004725">
    <property type="term" value="F:protein tyrosine phosphatase activity"/>
    <property type="evidence" value="ECO:0007669"/>
    <property type="project" value="InterPro"/>
</dbReference>
<keyword evidence="1" id="KW-1133">Transmembrane helix</keyword>
<sequence>MEIVLLWSVKPLLEMDSFAYYRTPIILSNSSENGGLSTGRRPFTMGYYACILHSIIAIFFLTEALYVFPFATKVKVEITFLDVSIPGYPTHRCCHYHWMDWPDRGVPPADIAPLYLLHNFETTKAPIIIHCSAGIGRTGSIVLLQHAMEILQNGGILEEMPVYLKQLRTQRNNSIQTDQQYLYVHQVLLTYFRQNGFIPDCLKLLMDAFTSEYNSATSGF</sequence>
<evidence type="ECO:0000259" key="3">
    <source>
        <dbReference type="PROSITE" id="PS50056"/>
    </source>
</evidence>
<evidence type="ECO:0000256" key="1">
    <source>
        <dbReference type="SAM" id="Phobius"/>
    </source>
</evidence>
<gene>
    <name evidence="4" type="ORF">SVUK_LOCUS5994</name>
</gene>
<keyword evidence="1" id="KW-0812">Transmembrane</keyword>
<accession>A0A3P7IM92</accession>
<organism evidence="4 5">
    <name type="scientific">Strongylus vulgaris</name>
    <name type="common">Blood worm</name>
    <dbReference type="NCBI Taxonomy" id="40348"/>
    <lineage>
        <taxon>Eukaryota</taxon>
        <taxon>Metazoa</taxon>
        <taxon>Ecdysozoa</taxon>
        <taxon>Nematoda</taxon>
        <taxon>Chromadorea</taxon>
        <taxon>Rhabditida</taxon>
        <taxon>Rhabditina</taxon>
        <taxon>Rhabditomorpha</taxon>
        <taxon>Strongyloidea</taxon>
        <taxon>Strongylidae</taxon>
        <taxon>Strongylus</taxon>
    </lineage>
</organism>
<dbReference type="AlphaFoldDB" id="A0A3P7IM92"/>
<feature type="domain" description="Tyrosine specific protein phosphatases" evidence="3">
    <location>
        <begin position="126"/>
        <end position="182"/>
    </location>
</feature>
<dbReference type="InterPro" id="IPR029021">
    <property type="entry name" value="Prot-tyrosine_phosphatase-like"/>
</dbReference>
<dbReference type="PRINTS" id="PR00700">
    <property type="entry name" value="PRTYPHPHTASE"/>
</dbReference>
<dbReference type="InterPro" id="IPR016130">
    <property type="entry name" value="Tyr_Pase_AS"/>
</dbReference>
<dbReference type="SUPFAM" id="SSF52799">
    <property type="entry name" value="(Phosphotyrosine protein) phosphatases II"/>
    <property type="match status" value="1"/>
</dbReference>
<dbReference type="OrthoDB" id="10253954at2759"/>
<protein>
    <recommendedName>
        <fullName evidence="6">Protein-tyrosine phosphatase</fullName>
    </recommendedName>
</protein>
<dbReference type="SMART" id="SM00194">
    <property type="entry name" value="PTPc"/>
    <property type="match status" value="1"/>
</dbReference>
<dbReference type="SMART" id="SM00404">
    <property type="entry name" value="PTPc_motif"/>
    <property type="match status" value="1"/>
</dbReference>
<dbReference type="Proteomes" id="UP000270094">
    <property type="component" value="Unassembled WGS sequence"/>
</dbReference>
<dbReference type="InterPro" id="IPR003595">
    <property type="entry name" value="Tyr_Pase_cat"/>
</dbReference>
<dbReference type="PANTHER" id="PTHR46163">
    <property type="entry name" value="TYROSINE-PROTEIN PHOSPHATASE-RELATED"/>
    <property type="match status" value="1"/>
</dbReference>
<reference evidence="4 5" key="1">
    <citation type="submission" date="2018-11" db="EMBL/GenBank/DDBJ databases">
        <authorList>
            <consortium name="Pathogen Informatics"/>
        </authorList>
    </citation>
    <scope>NUCLEOTIDE SEQUENCE [LARGE SCALE GENOMIC DNA]</scope>
</reference>
<dbReference type="PANTHER" id="PTHR46163:SF5">
    <property type="entry name" value="TYROSINE-PROTEIN PHOSPHATASE"/>
    <property type="match status" value="1"/>
</dbReference>
<evidence type="ECO:0000313" key="4">
    <source>
        <dbReference type="EMBL" id="VDM70996.1"/>
    </source>
</evidence>
<dbReference type="EMBL" id="UYYB01018443">
    <property type="protein sequence ID" value="VDM70996.1"/>
    <property type="molecule type" value="Genomic_DNA"/>
</dbReference>
<dbReference type="PROSITE" id="PS50055">
    <property type="entry name" value="TYR_PHOSPHATASE_PTP"/>
    <property type="match status" value="1"/>
</dbReference>
<proteinExistence type="predicted"/>
<evidence type="ECO:0008006" key="6">
    <source>
        <dbReference type="Google" id="ProtNLM"/>
    </source>
</evidence>